<sequence length="327" mass="37411">MTLSRTPTPDNNKFKPLYKAHRHLKHEDIPSDPYILDPRRPDYYDLYKVGQRKLTQLEIDQITNASKRYTGSPADNRFFQDATALTFEDLPGFTVYPNLLTPDVQSTMIEQIVQDHLPEPRHLSNLTPFYHLPLPFNIFDDSKDPILHKDSTKSSTTMHSIRSKQLRWITLGGQYNWTSKEYPTFTPGEDGFPPFPEPLRQVLHGMFPSMDPEAAIINFYSPGDILSPHQDVAEICEADLVSVSIGCDCVFYVSPSRENTPLAVLLRSGDVVIMGGQSRHAFHGVGRVWGDTCPDYLTTITNDKWSQYSQWLSNKRININVRQMLPR</sequence>
<feature type="binding site" evidence="5">
    <location>
        <position position="231"/>
    </location>
    <ligand>
        <name>Fe cation</name>
        <dbReference type="ChEBI" id="CHEBI:24875"/>
        <note>catalytic</note>
    </ligand>
</feature>
<evidence type="ECO:0000256" key="4">
    <source>
        <dbReference type="ARBA" id="ARBA00023004"/>
    </source>
</evidence>
<dbReference type="GO" id="GO:0051213">
    <property type="term" value="F:dioxygenase activity"/>
    <property type="evidence" value="ECO:0007669"/>
    <property type="project" value="UniProtKB-KW"/>
</dbReference>
<dbReference type="GO" id="GO:0005737">
    <property type="term" value="C:cytoplasm"/>
    <property type="evidence" value="ECO:0007669"/>
    <property type="project" value="TreeGrafter"/>
</dbReference>
<dbReference type="InterPro" id="IPR027450">
    <property type="entry name" value="AlkB-like"/>
</dbReference>
<protein>
    <submittedName>
        <fullName evidence="7">ARAD1D16742p</fullName>
    </submittedName>
</protein>
<gene>
    <name evidence="7" type="ORF">GNLVRS02_ARAD1D16742g</name>
</gene>
<evidence type="ECO:0000256" key="2">
    <source>
        <dbReference type="ARBA" id="ARBA00022964"/>
    </source>
</evidence>
<feature type="binding site" evidence="5">
    <location>
        <position position="229"/>
    </location>
    <ligand>
        <name>Fe cation</name>
        <dbReference type="ChEBI" id="CHEBI:24875"/>
        <note>catalytic</note>
    </ligand>
</feature>
<feature type="domain" description="Fe2OG dioxygenase" evidence="6">
    <location>
        <begin position="211"/>
        <end position="325"/>
    </location>
</feature>
<accession>A0A060T9Q2</accession>
<dbReference type="PhylomeDB" id="A0A060T9Q2"/>
<reference evidence="7" key="2">
    <citation type="submission" date="2014-06" db="EMBL/GenBank/DDBJ databases">
        <title>The complete genome of Blastobotrys (Arxula) adeninivorans LS3 - a yeast of biotechnological interest.</title>
        <authorList>
            <person name="Kunze G."/>
            <person name="Gaillardin C."/>
            <person name="Czernicka M."/>
            <person name="Durrens P."/>
            <person name="Martin T."/>
            <person name="Boer E."/>
            <person name="Gabaldon T."/>
            <person name="Cruz J."/>
            <person name="Talla E."/>
            <person name="Marck C."/>
            <person name="Goffeau A."/>
            <person name="Barbe V."/>
            <person name="Baret P."/>
            <person name="Baronian K."/>
            <person name="Beier S."/>
            <person name="Bleykasten C."/>
            <person name="Bode R."/>
            <person name="Casaregola S."/>
            <person name="Despons L."/>
            <person name="Fairhead C."/>
            <person name="Giersberg M."/>
            <person name="Gierski P."/>
            <person name="Hahnel U."/>
            <person name="Hartmann A."/>
            <person name="Jankowska D."/>
            <person name="Jubin C."/>
            <person name="Jung P."/>
            <person name="Lafontaine I."/>
            <person name="Leh-Louis V."/>
            <person name="Lemaire M."/>
            <person name="Marcet-Houben M."/>
            <person name="Mascher M."/>
            <person name="Morel G."/>
            <person name="Richard G.-F."/>
            <person name="Riechen J."/>
            <person name="Sacerdot C."/>
            <person name="Sarkar A."/>
            <person name="Savel G."/>
            <person name="Schacherer J."/>
            <person name="Sherman D."/>
            <person name="Straub M.-L."/>
            <person name="Stein N."/>
            <person name="Thierry A."/>
            <person name="Trautwein-Schult A."/>
            <person name="Westhof E."/>
            <person name="Worch S."/>
            <person name="Dujon B."/>
            <person name="Souciet J.-L."/>
            <person name="Wincker P."/>
            <person name="Scholz U."/>
            <person name="Neuveglise N."/>
        </authorList>
    </citation>
    <scope>NUCLEOTIDE SEQUENCE</scope>
    <source>
        <strain evidence="7">LS3</strain>
    </source>
</reference>
<evidence type="ECO:0000259" key="6">
    <source>
        <dbReference type="PROSITE" id="PS51471"/>
    </source>
</evidence>
<dbReference type="AlphaFoldDB" id="A0A060T9Q2"/>
<dbReference type="Gene3D" id="2.60.120.590">
    <property type="entry name" value="Alpha-ketoglutarate-dependent dioxygenase AlkB-like"/>
    <property type="match status" value="1"/>
</dbReference>
<evidence type="ECO:0000256" key="1">
    <source>
        <dbReference type="ARBA" id="ARBA00022723"/>
    </source>
</evidence>
<reference evidence="7" key="1">
    <citation type="submission" date="2014-02" db="EMBL/GenBank/DDBJ databases">
        <authorList>
            <person name="Genoscope - CEA"/>
        </authorList>
    </citation>
    <scope>NUCLEOTIDE SEQUENCE</scope>
    <source>
        <strain evidence="7">LS3</strain>
    </source>
</reference>
<evidence type="ECO:0000313" key="7">
    <source>
        <dbReference type="EMBL" id="CDP37668.1"/>
    </source>
</evidence>
<dbReference type="InterPro" id="IPR037151">
    <property type="entry name" value="AlkB-like_sf"/>
</dbReference>
<dbReference type="PROSITE" id="PS51471">
    <property type="entry name" value="FE2OG_OXY"/>
    <property type="match status" value="1"/>
</dbReference>
<dbReference type="GO" id="GO:0046872">
    <property type="term" value="F:metal ion binding"/>
    <property type="evidence" value="ECO:0007669"/>
    <property type="project" value="UniProtKB-KW"/>
</dbReference>
<feature type="binding site" evidence="5">
    <location>
        <position position="283"/>
    </location>
    <ligand>
        <name>Fe cation</name>
        <dbReference type="ChEBI" id="CHEBI:24875"/>
        <note>catalytic</note>
    </ligand>
</feature>
<dbReference type="EMBL" id="HG937694">
    <property type="protein sequence ID" value="CDP37668.1"/>
    <property type="molecule type" value="Genomic_DNA"/>
</dbReference>
<keyword evidence="3" id="KW-0560">Oxidoreductase</keyword>
<organism evidence="7">
    <name type="scientific">Blastobotrys adeninivorans</name>
    <name type="common">Yeast</name>
    <name type="synonym">Arxula adeninivorans</name>
    <dbReference type="NCBI Taxonomy" id="409370"/>
    <lineage>
        <taxon>Eukaryota</taxon>
        <taxon>Fungi</taxon>
        <taxon>Dikarya</taxon>
        <taxon>Ascomycota</taxon>
        <taxon>Saccharomycotina</taxon>
        <taxon>Dipodascomycetes</taxon>
        <taxon>Dipodascales</taxon>
        <taxon>Trichomonascaceae</taxon>
        <taxon>Blastobotrys</taxon>
    </lineage>
</organism>
<keyword evidence="2" id="KW-0223">Dioxygenase</keyword>
<dbReference type="PANTHER" id="PTHR16557">
    <property type="entry name" value="ALKYLATED DNA REPAIR PROTEIN ALKB-RELATED"/>
    <property type="match status" value="1"/>
</dbReference>
<dbReference type="InterPro" id="IPR004574">
    <property type="entry name" value="Alkb"/>
</dbReference>
<evidence type="ECO:0000256" key="5">
    <source>
        <dbReference type="PIRSR" id="PIRSR604574-2"/>
    </source>
</evidence>
<comment type="cofactor">
    <cofactor evidence="5">
        <name>Fe(2+)</name>
        <dbReference type="ChEBI" id="CHEBI:29033"/>
    </cofactor>
    <text evidence="5">Binds 1 Fe(2+) ion per subunit.</text>
</comment>
<dbReference type="GO" id="GO:0005634">
    <property type="term" value="C:nucleus"/>
    <property type="evidence" value="ECO:0007669"/>
    <property type="project" value="TreeGrafter"/>
</dbReference>
<keyword evidence="1 5" id="KW-0479">Metal-binding</keyword>
<name>A0A060T9Q2_BLAAD</name>
<evidence type="ECO:0000256" key="3">
    <source>
        <dbReference type="ARBA" id="ARBA00023002"/>
    </source>
</evidence>
<keyword evidence="4 5" id="KW-0408">Iron</keyword>
<dbReference type="Pfam" id="PF13532">
    <property type="entry name" value="2OG-FeII_Oxy_2"/>
    <property type="match status" value="1"/>
</dbReference>
<proteinExistence type="predicted"/>
<dbReference type="InterPro" id="IPR005123">
    <property type="entry name" value="Oxoglu/Fe-dep_dioxygenase_dom"/>
</dbReference>
<dbReference type="SUPFAM" id="SSF51197">
    <property type="entry name" value="Clavaminate synthase-like"/>
    <property type="match status" value="1"/>
</dbReference>
<dbReference type="PANTHER" id="PTHR16557:SF2">
    <property type="entry name" value="NUCLEIC ACID DIOXYGENASE ALKBH1"/>
    <property type="match status" value="1"/>
</dbReference>